<dbReference type="InterPro" id="IPR053010">
    <property type="entry name" value="SET_SmydA-8"/>
</dbReference>
<feature type="compositionally biased region" description="Low complexity" evidence="5">
    <location>
        <begin position="401"/>
        <end position="418"/>
    </location>
</feature>
<dbReference type="InterPro" id="IPR002893">
    <property type="entry name" value="Znf_MYND"/>
</dbReference>
<dbReference type="CDD" id="cd20071">
    <property type="entry name" value="SET_SMYD"/>
    <property type="match status" value="1"/>
</dbReference>
<sequence length="700" mass="74200">MVVMQCASAGCGAAAASVCANCGVAAYCSKEHQREHWPQHKAGCFPCALQADERLGRFLATSRAVQPGTVLVREWPLVVGPRADSSRPVCLGCHCPLPPLTGGASCSACGAPVCDADCEKLAAHAQWECKALRKATVTLPPAAVLPLRCLLGVRSGLDGWTTFLELEAHLDQRRGTAVWSDRQSQVVEVLRAAGVVPADGSEDELVQRICGILDVNSFEVRGPAAAGSAGEPLRAVFLRAAMMAHSCVPNCQLSVDDNLQLQVRASCAVPRATPVQYNYCELLESTARRQEHLREGKYFECSCARCSDPSECGTHLGSLWCPHCLTGLVVPPVHNAQQEGAPAAPERTVRALPPGVATLPASCSIRVAKRPPRAATTTPPTARTPEATAPSPTPQGDLLKAPAPASTTPAPAAASAKGTKGRRKGGKHPAQEVPKGEVPRPTPAAKQEVHNSKKKSSNQAKAGKKGPQEGVLEGKLQECPPAASPQGSPEGSPKRASAGSPTATAAVPWRCTSCGRGMAARAAESAVLRCAEAWEAARLGDDLDARGLEALLAHLSRTLHPRHALQLAAKQVLVALYRDHALAARRPAAHALARMQELCQEILDVLELLQPGHLSRLKGIALHEMHVAVALAGGDLERARALLRASLEHLQLEPPDSPEGRLHALALQELVAVEDSLRQEALQGQLQEERRVRATRRRKK</sequence>
<evidence type="ECO:0000256" key="1">
    <source>
        <dbReference type="ARBA" id="ARBA00022723"/>
    </source>
</evidence>
<dbReference type="KEGG" id="foc:113211356"/>
<dbReference type="SUPFAM" id="SSF82199">
    <property type="entry name" value="SET domain"/>
    <property type="match status" value="1"/>
</dbReference>
<keyword evidence="2 4" id="KW-0863">Zinc-finger</keyword>
<dbReference type="InterPro" id="IPR046341">
    <property type="entry name" value="SET_dom_sf"/>
</dbReference>
<reference evidence="8" key="1">
    <citation type="submission" date="2025-08" db="UniProtKB">
        <authorList>
            <consortium name="RefSeq"/>
        </authorList>
    </citation>
    <scope>IDENTIFICATION</scope>
    <source>
        <tissue evidence="8">Whole organism</tissue>
    </source>
</reference>
<dbReference type="PROSITE" id="PS01360">
    <property type="entry name" value="ZF_MYND_1"/>
    <property type="match status" value="1"/>
</dbReference>
<evidence type="ECO:0000256" key="3">
    <source>
        <dbReference type="ARBA" id="ARBA00022833"/>
    </source>
</evidence>
<dbReference type="GO" id="GO:0008270">
    <property type="term" value="F:zinc ion binding"/>
    <property type="evidence" value="ECO:0007669"/>
    <property type="project" value="UniProtKB-KW"/>
</dbReference>
<dbReference type="Gene3D" id="1.10.220.160">
    <property type="match status" value="1"/>
</dbReference>
<name>A0A9C6X2X8_FRAOC</name>
<feature type="compositionally biased region" description="Low complexity" evidence="5">
    <location>
        <begin position="373"/>
        <end position="390"/>
    </location>
</feature>
<dbReference type="PROSITE" id="PS50865">
    <property type="entry name" value="ZF_MYND_2"/>
    <property type="match status" value="1"/>
</dbReference>
<dbReference type="Gene3D" id="2.170.270.10">
    <property type="entry name" value="SET domain"/>
    <property type="match status" value="1"/>
</dbReference>
<feature type="domain" description="MYND-type" evidence="6">
    <location>
        <begin position="6"/>
        <end position="44"/>
    </location>
</feature>
<dbReference type="Pfam" id="PF01753">
    <property type="entry name" value="zf-MYND"/>
    <property type="match status" value="1"/>
</dbReference>
<protein>
    <submittedName>
        <fullName evidence="8">Uncharacterized protein LOC113211356</fullName>
    </submittedName>
</protein>
<evidence type="ECO:0000256" key="5">
    <source>
        <dbReference type="SAM" id="MobiDB-lite"/>
    </source>
</evidence>
<keyword evidence="3" id="KW-0862">Zinc</keyword>
<feature type="region of interest" description="Disordered" evidence="5">
    <location>
        <begin position="363"/>
        <end position="505"/>
    </location>
</feature>
<organism evidence="7 8">
    <name type="scientific">Frankliniella occidentalis</name>
    <name type="common">Western flower thrips</name>
    <name type="synonym">Euthrips occidentalis</name>
    <dbReference type="NCBI Taxonomy" id="133901"/>
    <lineage>
        <taxon>Eukaryota</taxon>
        <taxon>Metazoa</taxon>
        <taxon>Ecdysozoa</taxon>
        <taxon>Arthropoda</taxon>
        <taxon>Hexapoda</taxon>
        <taxon>Insecta</taxon>
        <taxon>Pterygota</taxon>
        <taxon>Neoptera</taxon>
        <taxon>Paraneoptera</taxon>
        <taxon>Thysanoptera</taxon>
        <taxon>Terebrantia</taxon>
        <taxon>Thripoidea</taxon>
        <taxon>Thripidae</taxon>
        <taxon>Frankliniella</taxon>
    </lineage>
</organism>
<keyword evidence="7" id="KW-1185">Reference proteome</keyword>
<dbReference type="Gene3D" id="6.10.140.2220">
    <property type="match status" value="2"/>
</dbReference>
<dbReference type="RefSeq" id="XP_052128169.1">
    <property type="nucleotide sequence ID" value="XM_052272209.1"/>
</dbReference>
<keyword evidence="1" id="KW-0479">Metal-binding</keyword>
<gene>
    <name evidence="8" type="primary">LOC113211356</name>
</gene>
<dbReference type="OrthoDB" id="77368at2759"/>
<accession>A0A9C6X2X8</accession>
<dbReference type="PANTHER" id="PTHR46455:SF6">
    <property type="entry name" value="RE22408P-RELATED"/>
    <property type="match status" value="1"/>
</dbReference>
<evidence type="ECO:0000256" key="4">
    <source>
        <dbReference type="PROSITE-ProRule" id="PRU00134"/>
    </source>
</evidence>
<dbReference type="AlphaFoldDB" id="A0A9C6X2X8"/>
<evidence type="ECO:0000313" key="7">
    <source>
        <dbReference type="Proteomes" id="UP000504606"/>
    </source>
</evidence>
<evidence type="ECO:0000259" key="6">
    <source>
        <dbReference type="PROSITE" id="PS50865"/>
    </source>
</evidence>
<dbReference type="GeneID" id="113211356"/>
<evidence type="ECO:0000256" key="2">
    <source>
        <dbReference type="ARBA" id="ARBA00022771"/>
    </source>
</evidence>
<dbReference type="PANTHER" id="PTHR46455">
    <property type="entry name" value="SET AND MYND DOMAIN CONTAINING, ARTHROPOD-SPECIFIC, MEMBER 4, ISOFORM A"/>
    <property type="match status" value="1"/>
</dbReference>
<dbReference type="Proteomes" id="UP000504606">
    <property type="component" value="Unplaced"/>
</dbReference>
<proteinExistence type="predicted"/>
<evidence type="ECO:0000313" key="8">
    <source>
        <dbReference type="RefSeq" id="XP_052128169.1"/>
    </source>
</evidence>